<dbReference type="EMBL" id="CAFE01000042">
    <property type="protein sequence ID" value="CCD36330.1"/>
    <property type="molecule type" value="Genomic_DNA"/>
</dbReference>
<feature type="transmembrane region" description="Helical" evidence="1">
    <location>
        <begin position="49"/>
        <end position="69"/>
    </location>
</feature>
<feature type="transmembrane region" description="Helical" evidence="1">
    <location>
        <begin position="105"/>
        <end position="127"/>
    </location>
</feature>
<accession>G4M5A3</accession>
<feature type="transmembrane region" description="Helical" evidence="1">
    <location>
        <begin position="20"/>
        <end position="37"/>
    </location>
</feature>
<name>G4M5A3_9BURK</name>
<keyword evidence="3" id="KW-1185">Reference proteome</keyword>
<comment type="caution">
    <text evidence="2">The sequence shown here is derived from an EMBL/GenBank/DDBJ whole genome shotgun (WGS) entry which is preliminary data.</text>
</comment>
<dbReference type="STRING" id="1055526.BKIR_c133_4185"/>
<dbReference type="BioCyc" id="CBUR1055526:G10QW-2282-MONOMER"/>
<dbReference type="PANTHER" id="PTHR37309:SF1">
    <property type="entry name" value="SLR0284 PROTEIN"/>
    <property type="match status" value="1"/>
</dbReference>
<reference evidence="2 3" key="1">
    <citation type="submission" date="2011-09" db="EMBL/GenBank/DDBJ databases">
        <authorList>
            <person name="Carlier A."/>
        </authorList>
    </citation>
    <scope>NUCLEOTIDE SEQUENCE [LARGE SCALE GENOMIC DNA]</scope>
    <source>
        <strain evidence="2 3">UZHbot1</strain>
    </source>
</reference>
<keyword evidence="1" id="KW-0472">Membrane</keyword>
<keyword evidence="1" id="KW-1133">Transmembrane helix</keyword>
<dbReference type="AlphaFoldDB" id="G4M5A3"/>
<proteinExistence type="predicted"/>
<gene>
    <name evidence="2" type="ORF">BKIR_c133_4185</name>
</gene>
<evidence type="ECO:0000313" key="2">
    <source>
        <dbReference type="EMBL" id="CCD36330.1"/>
    </source>
</evidence>
<dbReference type="HOGENOM" id="CLU_120441_2_1_4"/>
<evidence type="ECO:0000256" key="1">
    <source>
        <dbReference type="SAM" id="Phobius"/>
    </source>
</evidence>
<keyword evidence="1" id="KW-0812">Transmembrane</keyword>
<dbReference type="Pfam" id="PF04020">
    <property type="entry name" value="Phage_holin_4_2"/>
    <property type="match status" value="1"/>
</dbReference>
<dbReference type="PANTHER" id="PTHR37309">
    <property type="entry name" value="SLR0284 PROTEIN"/>
    <property type="match status" value="1"/>
</dbReference>
<dbReference type="InterPro" id="IPR007165">
    <property type="entry name" value="Phage_holin_4_2"/>
</dbReference>
<sequence>MTTTPTRFNASTGDSSMTVLLTWLINALALLIITYLMPSIHIRSFGTALVIAVVLGLINAIIRPILIILTLPVTIVTLGLFILVVNALCFWLCSSLLKGFEVSGFWSAFFGSILYSIVSWLLAALVFGNRNFG</sequence>
<dbReference type="Proteomes" id="UP000003511">
    <property type="component" value="Unassembled WGS sequence"/>
</dbReference>
<protein>
    <submittedName>
        <fullName evidence="2">Predicted membrane protein</fullName>
    </submittedName>
</protein>
<organism evidence="2 3">
    <name type="scientific">Candidatus Paraburkholderia kirkii UZHbot1</name>
    <dbReference type="NCBI Taxonomy" id="1055526"/>
    <lineage>
        <taxon>Bacteria</taxon>
        <taxon>Pseudomonadati</taxon>
        <taxon>Pseudomonadota</taxon>
        <taxon>Betaproteobacteria</taxon>
        <taxon>Burkholderiales</taxon>
        <taxon>Burkholderiaceae</taxon>
        <taxon>Paraburkholderia</taxon>
    </lineage>
</organism>
<evidence type="ECO:0000313" key="3">
    <source>
        <dbReference type="Proteomes" id="UP000003511"/>
    </source>
</evidence>
<reference evidence="2 3" key="2">
    <citation type="submission" date="2011-10" db="EMBL/GenBank/DDBJ databases">
        <title>Draft genome sequence of Candidatus Burkholderia kirkii.</title>
        <authorList>
            <person name="Carlier A.L."/>
            <person name="Eberl L."/>
        </authorList>
    </citation>
    <scope>NUCLEOTIDE SEQUENCE [LARGE SCALE GENOMIC DNA]</scope>
    <source>
        <strain evidence="2 3">UZHbot1</strain>
    </source>
</reference>
<feature type="transmembrane region" description="Helical" evidence="1">
    <location>
        <begin position="75"/>
        <end position="93"/>
    </location>
</feature>